<dbReference type="Gene3D" id="3.40.1090.10">
    <property type="entry name" value="Cytosolic phospholipase A2 catalytic domain"/>
    <property type="match status" value="1"/>
</dbReference>
<feature type="domain" description="PNPLA" evidence="6">
    <location>
        <begin position="15"/>
        <end position="217"/>
    </location>
</feature>
<dbReference type="Proteomes" id="UP001303647">
    <property type="component" value="Unassembled WGS sequence"/>
</dbReference>
<evidence type="ECO:0000256" key="4">
    <source>
        <dbReference type="PROSITE-ProRule" id="PRU01161"/>
    </source>
</evidence>
<feature type="region of interest" description="Disordered" evidence="5">
    <location>
        <begin position="906"/>
        <end position="925"/>
    </location>
</feature>
<dbReference type="GO" id="GO:0047499">
    <property type="term" value="F:calcium-independent phospholipase A2 activity"/>
    <property type="evidence" value="ECO:0007669"/>
    <property type="project" value="TreeGrafter"/>
</dbReference>
<dbReference type="InterPro" id="IPR027417">
    <property type="entry name" value="P-loop_NTPase"/>
</dbReference>
<evidence type="ECO:0000256" key="5">
    <source>
        <dbReference type="SAM" id="MobiDB-lite"/>
    </source>
</evidence>
<keyword evidence="3 4" id="KW-0443">Lipid metabolism</keyword>
<dbReference type="SUPFAM" id="SSF48452">
    <property type="entry name" value="TPR-like"/>
    <property type="match status" value="1"/>
</dbReference>
<dbReference type="EMBL" id="MU857601">
    <property type="protein sequence ID" value="KAK4252252.1"/>
    <property type="molecule type" value="Genomic_DNA"/>
</dbReference>
<feature type="short sequence motif" description="GXSXG" evidence="4">
    <location>
        <begin position="59"/>
        <end position="63"/>
    </location>
</feature>
<feature type="short sequence motif" description="GXGXXG" evidence="4">
    <location>
        <begin position="19"/>
        <end position="24"/>
    </location>
</feature>
<name>A0AAN7D5F5_9PEZI</name>
<reference evidence="7" key="1">
    <citation type="journal article" date="2023" name="Mol. Phylogenet. Evol.">
        <title>Genome-scale phylogeny and comparative genomics of the fungal order Sordariales.</title>
        <authorList>
            <person name="Hensen N."/>
            <person name="Bonometti L."/>
            <person name="Westerberg I."/>
            <person name="Brannstrom I.O."/>
            <person name="Guillou S."/>
            <person name="Cros-Aarteil S."/>
            <person name="Calhoun S."/>
            <person name="Haridas S."/>
            <person name="Kuo A."/>
            <person name="Mondo S."/>
            <person name="Pangilinan J."/>
            <person name="Riley R."/>
            <person name="LaButti K."/>
            <person name="Andreopoulos B."/>
            <person name="Lipzen A."/>
            <person name="Chen C."/>
            <person name="Yan M."/>
            <person name="Daum C."/>
            <person name="Ng V."/>
            <person name="Clum A."/>
            <person name="Steindorff A."/>
            <person name="Ohm R.A."/>
            <person name="Martin F."/>
            <person name="Silar P."/>
            <person name="Natvig D.O."/>
            <person name="Lalanne C."/>
            <person name="Gautier V."/>
            <person name="Ament-Velasquez S.L."/>
            <person name="Kruys A."/>
            <person name="Hutchinson M.I."/>
            <person name="Powell A.J."/>
            <person name="Barry K."/>
            <person name="Miller A.N."/>
            <person name="Grigoriev I.V."/>
            <person name="Debuchy R."/>
            <person name="Gladieux P."/>
            <person name="Hiltunen Thoren M."/>
            <person name="Johannesson H."/>
        </authorList>
    </citation>
    <scope>NUCLEOTIDE SEQUENCE</scope>
    <source>
        <strain evidence="7">CBS 359.72</strain>
    </source>
</reference>
<dbReference type="SUPFAM" id="SSF52540">
    <property type="entry name" value="P-loop containing nucleoside triphosphate hydrolases"/>
    <property type="match status" value="1"/>
</dbReference>
<evidence type="ECO:0000313" key="7">
    <source>
        <dbReference type="EMBL" id="KAK4252252.1"/>
    </source>
</evidence>
<comment type="caution">
    <text evidence="7">The sequence shown here is derived from an EMBL/GenBank/DDBJ whole genome shotgun (WGS) entry which is preliminary data.</text>
</comment>
<dbReference type="InterPro" id="IPR056681">
    <property type="entry name" value="DUF7779"/>
</dbReference>
<dbReference type="GO" id="GO:0016042">
    <property type="term" value="P:lipid catabolic process"/>
    <property type="evidence" value="ECO:0007669"/>
    <property type="project" value="UniProtKB-UniRule"/>
</dbReference>
<feature type="active site" description="Proton acceptor" evidence="4">
    <location>
        <position position="204"/>
    </location>
</feature>
<dbReference type="CDD" id="cd07216">
    <property type="entry name" value="Pat17_PNPLA8_PNPLA9_like3"/>
    <property type="match status" value="1"/>
</dbReference>
<dbReference type="Gene3D" id="3.40.50.300">
    <property type="entry name" value="P-loop containing nucleotide triphosphate hydrolases"/>
    <property type="match status" value="1"/>
</dbReference>
<evidence type="ECO:0000256" key="3">
    <source>
        <dbReference type="ARBA" id="ARBA00023098"/>
    </source>
</evidence>
<dbReference type="Pfam" id="PF25000">
    <property type="entry name" value="DUF7779"/>
    <property type="match status" value="1"/>
</dbReference>
<evidence type="ECO:0000259" key="6">
    <source>
        <dbReference type="PROSITE" id="PS51635"/>
    </source>
</evidence>
<feature type="region of interest" description="Disordered" evidence="5">
    <location>
        <begin position="1322"/>
        <end position="1350"/>
    </location>
</feature>
<dbReference type="GO" id="GO:0016020">
    <property type="term" value="C:membrane"/>
    <property type="evidence" value="ECO:0007669"/>
    <property type="project" value="TreeGrafter"/>
</dbReference>
<feature type="compositionally biased region" description="Low complexity" evidence="5">
    <location>
        <begin position="1322"/>
        <end position="1341"/>
    </location>
</feature>
<dbReference type="PANTHER" id="PTHR24185:SF1">
    <property type="entry name" value="CALCIUM-INDEPENDENT PHOSPHOLIPASE A2-GAMMA"/>
    <property type="match status" value="1"/>
</dbReference>
<dbReference type="Gene3D" id="1.25.40.10">
    <property type="entry name" value="Tetratricopeptide repeat domain"/>
    <property type="match status" value="2"/>
</dbReference>
<accession>A0AAN7D5F5</accession>
<dbReference type="InterPro" id="IPR002641">
    <property type="entry name" value="PNPLA_dom"/>
</dbReference>
<dbReference type="InterPro" id="IPR016035">
    <property type="entry name" value="Acyl_Trfase/lysoPLipase"/>
</dbReference>
<feature type="region of interest" description="Disordered" evidence="5">
    <location>
        <begin position="941"/>
        <end position="961"/>
    </location>
</feature>
<dbReference type="GO" id="GO:0019369">
    <property type="term" value="P:arachidonate metabolic process"/>
    <property type="evidence" value="ECO:0007669"/>
    <property type="project" value="TreeGrafter"/>
</dbReference>
<feature type="compositionally biased region" description="Polar residues" evidence="5">
    <location>
        <begin position="948"/>
        <end position="959"/>
    </location>
</feature>
<protein>
    <recommendedName>
        <fullName evidence="6">PNPLA domain-containing protein</fullName>
    </recommendedName>
</protein>
<dbReference type="Pfam" id="PF01734">
    <property type="entry name" value="Patatin"/>
    <property type="match status" value="1"/>
</dbReference>
<dbReference type="GO" id="GO:0046486">
    <property type="term" value="P:glycerolipid metabolic process"/>
    <property type="evidence" value="ECO:0007669"/>
    <property type="project" value="UniProtKB-ARBA"/>
</dbReference>
<gene>
    <name evidence="7" type="ORF">C7999DRAFT_26974</name>
</gene>
<keyword evidence="2 4" id="KW-0442">Lipid degradation</keyword>
<dbReference type="PANTHER" id="PTHR24185">
    <property type="entry name" value="CALCIUM-INDEPENDENT PHOSPHOLIPASE A2-GAMMA"/>
    <property type="match status" value="1"/>
</dbReference>
<sequence length="1432" mass="160883">MWSTEPDNDEAINLLSLDGGGVRGVSSLVVLDGIMRKIKDMYGLSEVPKPCEFFHMIAGTSTGGLIAIMLGRLRMSTKEALEEYDNCAEKIFSKSNHKSWSLSEKFRATALQEAIEGIVKKRGLGESMRDPEEPRKGKAFVCVMPSDNIGEVQFVRSFAGDEGSLDNWDEDVLIWEAARATTAASSFFKPQKLGRASSAREYIDAAIGVNNPVSYLLPEAVKEFGSGRRLGCVVSIGTGTRDVKLDKSVGGLKSILKFRGVVFYAHLIKTLKDVATGAEISHQQLESRFLNFPGAYYRFNVPQAAAQVKLHHYLKIPELKILTEKYLSTETVAKQVRQLARALKTDGFDHGLTLGHIHDLDTEQILLSGKKIRSMRVTSNFFTGREDILKTLDSYFAPRSTGGSPRREFLLHGVGGVGKTEIAFKISEMLGDRLVDSHTLISKTPRLTSDRFEYVFYIDGSTPATIVQSYANIARQHGMTGAMPDELCAKCKRWMERLTEEWLMIFDDCNLSDRQGHLPGRGKGNIIYTSRMTSLEHNLPVECTYEVVPLGEKDAIDLLSKASGFPENLENKKCAEAIVQELECLPLAIEKAAAFIRDGDYSLQEYLKRFRAEKVRILSNPGSDDEDEDIKKAAVHATLELSYQAIAARRRREGRHGRGRVANFALKLLNLFSFFHHKEIPSLIMQRAAEEHHSIGAPRHCPLSHLMNPYDYDLELLVRVKADGRWDSTDFAAGVTILRKFSLVKVSPDKRSLSMHALVHAWARKRMDKPLALRWALVARVLLVESLRGFSRVDNLQYSRSLAPHFDVCLAVNPPLEPIRDQYRAHLLQKLGEYHRTQKRFLDARDCFWQSLQIWRVETGPDSWAAISVARSLARLYHEMGSLSDAEFTFLEAIVWLRARDDDKRADLGLKKPTPEPVGGSSKAQMKRQVRQLMEKLSEPPVGGVLSGKSSQFWSGQSKTEGRVKRYEPNMPDDSILAKGRKLTEQLGELEMIDMAHSLMHGELALVYLDQDRYRRGKRMLLKAVELLEQQLEKYDPDYMKLQIEARTLTDAGNREFWERYMDDVLQAPREATLQFWQSETSFDLIIAAIRSLLMDDPEKWDSACRELLGLWNFGAKWLDSCDRKILKISRYVVECLILGQKYDLAMSLARICLSRARSAYGESHMETIQSYVTLCSAVFHYKMELDQDMVALLQEAVQRARAGLGSSHSVTRNLEDHLNHFREEEVATTEEPILETADPEVALMESWRRSKESLEKSKAELGANHPIIKRLELMLGDGPARTKEELLERAQAFYGSNNSRIQTLEREVEEEKNQALVALDPEGAPEQASAAAPPSSASEEPSVRGEGKDLEQPREIINKMANTGHAALSGKFGDAETRPREAARAAAIDDLVRNVISEWSDGGLKDAVHVGSGGDTIGSWMSGNLQPQVVM</sequence>
<dbReference type="PROSITE" id="PS51635">
    <property type="entry name" value="PNPLA"/>
    <property type="match status" value="1"/>
</dbReference>
<keyword evidence="1 4" id="KW-0378">Hydrolase</keyword>
<reference evidence="7" key="2">
    <citation type="submission" date="2023-05" db="EMBL/GenBank/DDBJ databases">
        <authorList>
            <consortium name="Lawrence Berkeley National Laboratory"/>
            <person name="Steindorff A."/>
            <person name="Hensen N."/>
            <person name="Bonometti L."/>
            <person name="Westerberg I."/>
            <person name="Brannstrom I.O."/>
            <person name="Guillou S."/>
            <person name="Cros-Aarteil S."/>
            <person name="Calhoun S."/>
            <person name="Haridas S."/>
            <person name="Kuo A."/>
            <person name="Mondo S."/>
            <person name="Pangilinan J."/>
            <person name="Riley R."/>
            <person name="Labutti K."/>
            <person name="Andreopoulos B."/>
            <person name="Lipzen A."/>
            <person name="Chen C."/>
            <person name="Yanf M."/>
            <person name="Daum C."/>
            <person name="Ng V."/>
            <person name="Clum A."/>
            <person name="Ohm R."/>
            <person name="Martin F."/>
            <person name="Silar P."/>
            <person name="Natvig D."/>
            <person name="Lalanne C."/>
            <person name="Gautier V."/>
            <person name="Ament-Velasquez S.L."/>
            <person name="Kruys A."/>
            <person name="Hutchinson M.I."/>
            <person name="Powell A.J."/>
            <person name="Barry K."/>
            <person name="Miller A.N."/>
            <person name="Grigoriev I.V."/>
            <person name="Debuchy R."/>
            <person name="Gladieux P."/>
            <person name="Thoren M.H."/>
            <person name="Johannesson H."/>
        </authorList>
    </citation>
    <scope>NUCLEOTIDE SEQUENCE</scope>
    <source>
        <strain evidence="7">CBS 359.72</strain>
    </source>
</reference>
<evidence type="ECO:0000313" key="8">
    <source>
        <dbReference type="Proteomes" id="UP001303647"/>
    </source>
</evidence>
<feature type="active site" description="Nucleophile" evidence="4">
    <location>
        <position position="61"/>
    </location>
</feature>
<comment type="caution">
    <text evidence="4">Lacks conserved residue(s) required for the propagation of feature annotation.</text>
</comment>
<organism evidence="7 8">
    <name type="scientific">Corynascus novoguineensis</name>
    <dbReference type="NCBI Taxonomy" id="1126955"/>
    <lineage>
        <taxon>Eukaryota</taxon>
        <taxon>Fungi</taxon>
        <taxon>Dikarya</taxon>
        <taxon>Ascomycota</taxon>
        <taxon>Pezizomycotina</taxon>
        <taxon>Sordariomycetes</taxon>
        <taxon>Sordariomycetidae</taxon>
        <taxon>Sordariales</taxon>
        <taxon>Chaetomiaceae</taxon>
        <taxon>Corynascus</taxon>
    </lineage>
</organism>
<evidence type="ECO:0000256" key="2">
    <source>
        <dbReference type="ARBA" id="ARBA00022963"/>
    </source>
</evidence>
<keyword evidence="8" id="KW-1185">Reference proteome</keyword>
<dbReference type="Pfam" id="PF13424">
    <property type="entry name" value="TPR_12"/>
    <property type="match status" value="1"/>
</dbReference>
<dbReference type="InterPro" id="IPR011990">
    <property type="entry name" value="TPR-like_helical_dom_sf"/>
</dbReference>
<proteinExistence type="predicted"/>
<dbReference type="SUPFAM" id="SSF52151">
    <property type="entry name" value="FabD/lysophospholipase-like"/>
    <property type="match status" value="1"/>
</dbReference>
<evidence type="ECO:0000256" key="1">
    <source>
        <dbReference type="ARBA" id="ARBA00022801"/>
    </source>
</evidence>